<feature type="compositionally biased region" description="Basic and acidic residues" evidence="8">
    <location>
        <begin position="789"/>
        <end position="803"/>
    </location>
</feature>
<feature type="DNA-binding region" description="H-T-H motif" evidence="6">
    <location>
        <begin position="29"/>
        <end position="49"/>
    </location>
</feature>
<feature type="domain" description="HTH psq-type" evidence="9">
    <location>
        <begin position="444"/>
        <end position="496"/>
    </location>
</feature>
<evidence type="ECO:0000256" key="8">
    <source>
        <dbReference type="SAM" id="MobiDB-lite"/>
    </source>
</evidence>
<dbReference type="PANTHER" id="PTHR21545:SF13">
    <property type="entry name" value="ECDYSONE-INDUCED PROTEIN 93F, ISOFORM C"/>
    <property type="match status" value="1"/>
</dbReference>
<dbReference type="EMBL" id="OB794997">
    <property type="protein sequence ID" value="CAD7431506.1"/>
    <property type="molecule type" value="Genomic_DNA"/>
</dbReference>
<reference evidence="10" key="1">
    <citation type="submission" date="2020-11" db="EMBL/GenBank/DDBJ databases">
        <authorList>
            <person name="Tran Van P."/>
        </authorList>
    </citation>
    <scope>NUCLEOTIDE SEQUENCE</scope>
</reference>
<feature type="compositionally biased region" description="Basic and acidic residues" evidence="8">
    <location>
        <begin position="723"/>
        <end position="738"/>
    </location>
</feature>
<feature type="DNA-binding region" description="H-T-H motif" evidence="6">
    <location>
        <begin position="472"/>
        <end position="492"/>
    </location>
</feature>
<evidence type="ECO:0000256" key="1">
    <source>
        <dbReference type="ARBA" id="ARBA00004123"/>
    </source>
</evidence>
<dbReference type="Pfam" id="PF05225">
    <property type="entry name" value="HTH_psq"/>
    <property type="match status" value="2"/>
</dbReference>
<feature type="region of interest" description="Disordered" evidence="8">
    <location>
        <begin position="496"/>
        <end position="549"/>
    </location>
</feature>
<dbReference type="FunFam" id="1.10.10.60:FF:000019">
    <property type="entry name" value="Ligand-dependent corepressor isoform 1"/>
    <property type="match status" value="1"/>
</dbReference>
<keyword evidence="3 6" id="KW-0238">DNA-binding</keyword>
<feature type="region of interest" description="Disordered" evidence="8">
    <location>
        <begin position="415"/>
        <end position="454"/>
    </location>
</feature>
<accession>A0A7R9ECW5</accession>
<evidence type="ECO:0000256" key="6">
    <source>
        <dbReference type="PROSITE-ProRule" id="PRU00320"/>
    </source>
</evidence>
<dbReference type="Gene3D" id="1.10.10.60">
    <property type="entry name" value="Homeodomain-like"/>
    <property type="match status" value="2"/>
</dbReference>
<feature type="domain" description="HTH psq-type" evidence="9">
    <location>
        <begin position="1"/>
        <end position="53"/>
    </location>
</feature>
<gene>
    <name evidence="10" type="ORF">TMSB3V08_LOCUS8237</name>
</gene>
<dbReference type="AlphaFoldDB" id="A0A7R9ECW5"/>
<evidence type="ECO:0000256" key="3">
    <source>
        <dbReference type="ARBA" id="ARBA00023125"/>
    </source>
</evidence>
<feature type="region of interest" description="Disordered" evidence="8">
    <location>
        <begin position="209"/>
        <end position="265"/>
    </location>
</feature>
<feature type="region of interest" description="Disordered" evidence="8">
    <location>
        <begin position="703"/>
        <end position="859"/>
    </location>
</feature>
<feature type="compositionally biased region" description="Acidic residues" evidence="8">
    <location>
        <begin position="809"/>
        <end position="819"/>
    </location>
</feature>
<feature type="compositionally biased region" description="Low complexity" evidence="8">
    <location>
        <begin position="534"/>
        <end position="549"/>
    </location>
</feature>
<evidence type="ECO:0000256" key="7">
    <source>
        <dbReference type="SAM" id="Coils"/>
    </source>
</evidence>
<feature type="region of interest" description="Disordered" evidence="8">
    <location>
        <begin position="613"/>
        <end position="640"/>
    </location>
</feature>
<keyword evidence="2" id="KW-0805">Transcription regulation</keyword>
<evidence type="ECO:0000256" key="5">
    <source>
        <dbReference type="ARBA" id="ARBA00023242"/>
    </source>
</evidence>
<dbReference type="PANTHER" id="PTHR21545">
    <property type="entry name" value="TRANSCRIPTION FACTOR MLR1/2"/>
    <property type="match status" value="1"/>
</dbReference>
<organism evidence="10">
    <name type="scientific">Timema monikensis</name>
    <dbReference type="NCBI Taxonomy" id="170555"/>
    <lineage>
        <taxon>Eukaryota</taxon>
        <taxon>Metazoa</taxon>
        <taxon>Ecdysozoa</taxon>
        <taxon>Arthropoda</taxon>
        <taxon>Hexapoda</taxon>
        <taxon>Insecta</taxon>
        <taxon>Pterygota</taxon>
        <taxon>Neoptera</taxon>
        <taxon>Polyneoptera</taxon>
        <taxon>Phasmatodea</taxon>
        <taxon>Timematodea</taxon>
        <taxon>Timematoidea</taxon>
        <taxon>Timematidae</taxon>
        <taxon>Timema</taxon>
    </lineage>
</organism>
<dbReference type="SUPFAM" id="SSF46689">
    <property type="entry name" value="Homeodomain-like"/>
    <property type="match status" value="2"/>
</dbReference>
<evidence type="ECO:0000256" key="2">
    <source>
        <dbReference type="ARBA" id="ARBA00023015"/>
    </source>
</evidence>
<feature type="compositionally biased region" description="Low complexity" evidence="8">
    <location>
        <begin position="250"/>
        <end position="260"/>
    </location>
</feature>
<protein>
    <recommendedName>
        <fullName evidence="9">HTH psq-type domain-containing protein</fullName>
    </recommendedName>
</protein>
<proteinExistence type="predicted"/>
<keyword evidence="7" id="KW-0175">Coiled coil</keyword>
<keyword evidence="5 6" id="KW-0539">Nucleus</keyword>
<dbReference type="InterPro" id="IPR009057">
    <property type="entry name" value="Homeodomain-like_sf"/>
</dbReference>
<sequence length="859" mass="94228">MSAISGRRTYTEDELQAALRDIQSGKLGTRRAAVIYGIPRSTLRNKVYKLAMERERDSHLVAAEALKVEEDEKELSAAEEEQEVEKVLRKPLLSMEDLIRFSVLDSSGSTSDSLRALLRLHEERSGSTSPSECLPFPLDMWGGLEHSTLAPYISNLLAAAGLSNRVSHRESIPANFAKFPNHLPEIMRRMVTEEKILFDEHLRKNISIGPSIHLNGSHSEDEENRKNRPEVIVHPKATSREDDESMDVDTAGTAASGTATPPNVILRIPSFKPTSKNGVVSGSSGGIEPLLLNQNIHKSDVASPGLVQVSSQPICFETHSNSDSCSPPVNSSVGKGVGVSLRDVIAKSISQKFQQHSVETMLPLSHPQHKILYSSNEIDNPTNTHRQFTPPLSNTPSSIAASVIKNNNNNIHEDHNVQKLSPINKSPSSSSSTGCTSTGGKGTRPKRGKYRNYDRDSLVEAVRAVQRGEMSVHRAGSYYGVPHSTLEYKVKERHLMRPRKREPKTHIDDTKRKDECLRMSSPDKPKLSQKPFKPLYGPSSPLSNPPNGLKMPPLFDPNMPLPYPPAPPFPFWPTNPFHSLPLSDFPRGTGGPPGFSSTHEQFYASQMMQRLQEDSSRSHPSISPGVSCSPPIIGPGSTLGKSAREMAESLYDGTGANGSFLDGIIRSSLEMGLHAGHPKSCGDKNEVAEKMSNKTLLDQLCKNSRFPPLSHPSRDGSSSDEDSSVKRLSESTFRKTDSEASMSANLDFSPSSNGSVTRDEKHPDDMVEDDDSKPIKSFSPVDNTNKSFISDDHDLKLSPKERISVGSDELCDPTDEESACDSKQSLLKVDANNAAKDGVVQERTEEEETESKMINSPRD</sequence>
<comment type="subcellular location">
    <subcellularLocation>
        <location evidence="1 6">Nucleus</location>
    </subcellularLocation>
</comment>
<feature type="compositionally biased region" description="Polar residues" evidence="8">
    <location>
        <begin position="739"/>
        <end position="756"/>
    </location>
</feature>
<feature type="compositionally biased region" description="Basic and acidic residues" evidence="8">
    <location>
        <begin position="504"/>
        <end position="526"/>
    </location>
</feature>
<feature type="compositionally biased region" description="Basic and acidic residues" evidence="8">
    <location>
        <begin position="223"/>
        <end position="233"/>
    </location>
</feature>
<feature type="coiled-coil region" evidence="7">
    <location>
        <begin position="61"/>
        <end position="90"/>
    </location>
</feature>
<feature type="compositionally biased region" description="Low complexity" evidence="8">
    <location>
        <begin position="426"/>
        <end position="436"/>
    </location>
</feature>
<name>A0A7R9ECW5_9NEOP</name>
<dbReference type="PROSITE" id="PS50960">
    <property type="entry name" value="HTH_PSQ"/>
    <property type="match status" value="2"/>
</dbReference>
<dbReference type="GO" id="GO:0006357">
    <property type="term" value="P:regulation of transcription by RNA polymerase II"/>
    <property type="evidence" value="ECO:0007669"/>
    <property type="project" value="TreeGrafter"/>
</dbReference>
<dbReference type="GO" id="GO:0005634">
    <property type="term" value="C:nucleus"/>
    <property type="evidence" value="ECO:0007669"/>
    <property type="project" value="UniProtKB-SubCell"/>
</dbReference>
<evidence type="ECO:0000313" key="10">
    <source>
        <dbReference type="EMBL" id="CAD7431506.1"/>
    </source>
</evidence>
<evidence type="ECO:0000259" key="9">
    <source>
        <dbReference type="PROSITE" id="PS50960"/>
    </source>
</evidence>
<keyword evidence="4" id="KW-0804">Transcription</keyword>
<dbReference type="GO" id="GO:0003677">
    <property type="term" value="F:DNA binding"/>
    <property type="evidence" value="ECO:0007669"/>
    <property type="project" value="UniProtKB-UniRule"/>
</dbReference>
<evidence type="ECO:0000256" key="4">
    <source>
        <dbReference type="ARBA" id="ARBA00023163"/>
    </source>
</evidence>
<dbReference type="InterPro" id="IPR007889">
    <property type="entry name" value="HTH_Psq"/>
</dbReference>